<keyword evidence="9" id="KW-1185">Reference proteome</keyword>
<keyword evidence="5" id="KW-0472">Membrane</keyword>
<evidence type="ECO:0000259" key="7">
    <source>
        <dbReference type="Pfam" id="PF01602"/>
    </source>
</evidence>
<feature type="compositionally biased region" description="Polar residues" evidence="6">
    <location>
        <begin position="918"/>
        <end position="932"/>
    </location>
</feature>
<feature type="compositionally biased region" description="Polar residues" evidence="6">
    <location>
        <begin position="291"/>
        <end position="315"/>
    </location>
</feature>
<feature type="region of interest" description="Disordered" evidence="6">
    <location>
        <begin position="654"/>
        <end position="676"/>
    </location>
</feature>
<feature type="region of interest" description="Disordered" evidence="6">
    <location>
        <begin position="746"/>
        <end position="962"/>
    </location>
</feature>
<accession>A0AA85J8B5</accession>
<evidence type="ECO:0000256" key="1">
    <source>
        <dbReference type="ARBA" id="ARBA00004308"/>
    </source>
</evidence>
<evidence type="ECO:0000313" key="10">
    <source>
        <dbReference type="WBParaSite" id="TREG1_133360.1"/>
    </source>
</evidence>
<feature type="domain" description="AP-3 complex subunit beta C-terminal" evidence="8">
    <location>
        <begin position="1125"/>
        <end position="1205"/>
    </location>
</feature>
<dbReference type="GO" id="GO:0012505">
    <property type="term" value="C:endomembrane system"/>
    <property type="evidence" value="ECO:0007669"/>
    <property type="project" value="UniProtKB-SubCell"/>
</dbReference>
<sequence>MPTGTTELNKISVQLEREVKAIFPKMLDEGFQSASLSSEISQGSSYNRTVDFEIGNDLSSGVVFSADFHKFDDLKNLLDSNKDAMKLGAMKRIIEMVAKGKDCSDLFPAVVKNVVSKDNEIRKLVYAFLTHYAEQEQDIALLSISTFQRALKDPNQLIRASALRVLSSIRIPLILPIVILAIQDASKDLSAYVRKTAAHAVLKVYSLDPSEKETLIEIIDRLLGDKTTVVIGSAVRAFEEVCPERLDLIHKHYLKLCNLIMDVDEWGQVIILTMLTRYARTQFPNPEKHSATVNGDNGATSNGDSPTNQSSSDLKSTAVGGRDISSGNSSTQQTSDNNLCEAATYSMSEALPLLESDRCILVNASRYLLHSHNSAVVMAASQLLFYMNCKDDYPSVVRALIRTLNCNREVQYVILSNIASLTIEHRNLFEPYLRTFFVYSTDSLQVKLLKLEILSSLITETSSSVILREFQHYVNSFDEEFVTATIQAIGRCASSVPQISDVCLGGLLRLMSRPKEKIMAECVVVLRKLLQMQTTDHKEIITHIAQLADTMTIPTALASILWLLGEFSHRVPKIAPDILRKMAKSFSQQEAVVKFQIINLAAKLCIVNPRQTHILAQYVFNLAKYDTNYDIRDKARFLRGLLFPQIINNPNVNGDGASVNSNQKSSVKSGSNNTNNNNLYLSKHLRKICLATKPAPIIKSQFEDKSNYRLGTLSHILHRRVSGYRDLSDWPIVPPDPWSRVVVTPTVSKVNNDNDNDNDTSGKNSPRSIKTNYSSNNNNNNTNIFDEHQQKRQRKADRFGNLSLNDFFSESEDDDDDEEEEEEDENKVYGDEEGDENEEEEEESTTAERKVKRKPKDALSSFYDDDDDEVASDEEFTSNDEENADDNGTEEDEEDDNSDGDDDDSDSDFDLEYLIRSKQLTNTQNALKEQTSPSPPSALKLKTTTKPLSNDGDNRNSLRGDDVSLSQQLDNDLQNISLKQDLNSWLNAQSSSNDSSDNDDNDNVGGGGGGDVKAGIGDDSGEKKITQLLIDFNDYKSIEDNEKSVNSTSNLALLTSNSCLPHSEDCSFEIHQSQTVSPSNHSDSLRQHQQQPPPTTLECVDYPIQIIEKSPLWFTLTNPNPEDQLTIQLQYSRTIWPTNPKLIVISLKLYNESTSNVEFINIHFDLMNTIVGRLLLDANRIQSFQPIAHLKPQSSCTVQFGIDFSGFYDSIELDLVYGIIMSNSTSLNNTNEEIQKWRISLTPLATELLRPIDYLKEEKEYFVQRDKLISSQSFRHMHLKLKGHLNMNSTNPTEYSRQLTANLLQHINVKYQFSKMYMNSKRVCTDFGCSDSTLVSRPTDNTSNDDSRYITVYLAGQTIADNQLCLIQFSWYCSAVNIKKNDNEHEIISNIFCNSTNIFRKNLSTCIEKIILS</sequence>
<comment type="subcellular location">
    <subcellularLocation>
        <location evidence="1">Endomembrane system</location>
    </subcellularLocation>
</comment>
<evidence type="ECO:0000259" key="8">
    <source>
        <dbReference type="Pfam" id="PF14796"/>
    </source>
</evidence>
<organism evidence="9 10">
    <name type="scientific">Trichobilharzia regenti</name>
    <name type="common">Nasal bird schistosome</name>
    <dbReference type="NCBI Taxonomy" id="157069"/>
    <lineage>
        <taxon>Eukaryota</taxon>
        <taxon>Metazoa</taxon>
        <taxon>Spiralia</taxon>
        <taxon>Lophotrochozoa</taxon>
        <taxon>Platyhelminthes</taxon>
        <taxon>Trematoda</taxon>
        <taxon>Digenea</taxon>
        <taxon>Strigeidida</taxon>
        <taxon>Schistosomatoidea</taxon>
        <taxon>Schistosomatidae</taxon>
        <taxon>Trichobilharzia</taxon>
    </lineage>
</organism>
<evidence type="ECO:0000256" key="6">
    <source>
        <dbReference type="SAM" id="MobiDB-lite"/>
    </source>
</evidence>
<feature type="compositionally biased region" description="Polar residues" evidence="6">
    <location>
        <begin position="325"/>
        <end position="335"/>
    </location>
</feature>
<evidence type="ECO:0000256" key="3">
    <source>
        <dbReference type="ARBA" id="ARBA00022448"/>
    </source>
</evidence>
<reference evidence="9" key="1">
    <citation type="submission" date="2022-06" db="EMBL/GenBank/DDBJ databases">
        <authorList>
            <person name="Berger JAMES D."/>
            <person name="Berger JAMES D."/>
        </authorList>
    </citation>
    <scope>NUCLEOTIDE SEQUENCE [LARGE SCALE GENOMIC DNA]</scope>
</reference>
<dbReference type="GO" id="GO:0016192">
    <property type="term" value="P:vesicle-mediated transport"/>
    <property type="evidence" value="ECO:0007669"/>
    <property type="project" value="InterPro"/>
</dbReference>
<dbReference type="Pfam" id="PF14796">
    <property type="entry name" value="AP3B1_C"/>
    <property type="match status" value="1"/>
</dbReference>
<dbReference type="SUPFAM" id="SSF48371">
    <property type="entry name" value="ARM repeat"/>
    <property type="match status" value="1"/>
</dbReference>
<dbReference type="GO" id="GO:0006886">
    <property type="term" value="P:intracellular protein transport"/>
    <property type="evidence" value="ECO:0007669"/>
    <property type="project" value="InterPro"/>
</dbReference>
<evidence type="ECO:0000256" key="2">
    <source>
        <dbReference type="ARBA" id="ARBA00006613"/>
    </source>
</evidence>
<name>A0AA85J8B5_TRIRE</name>
<proteinExistence type="inferred from homology"/>
<keyword evidence="4" id="KW-0653">Protein transport</keyword>
<dbReference type="InterPro" id="IPR029390">
    <property type="entry name" value="AP3B_C"/>
</dbReference>
<evidence type="ECO:0000256" key="5">
    <source>
        <dbReference type="ARBA" id="ARBA00023136"/>
    </source>
</evidence>
<dbReference type="Gene3D" id="1.25.10.10">
    <property type="entry name" value="Leucine-rich Repeat Variant"/>
    <property type="match status" value="1"/>
</dbReference>
<dbReference type="Proteomes" id="UP000050795">
    <property type="component" value="Unassembled WGS sequence"/>
</dbReference>
<dbReference type="InterPro" id="IPR026739">
    <property type="entry name" value="AP_beta"/>
</dbReference>
<feature type="compositionally biased region" description="Low complexity" evidence="6">
    <location>
        <begin position="658"/>
        <end position="676"/>
    </location>
</feature>
<keyword evidence="3" id="KW-0813">Transport</keyword>
<dbReference type="InterPro" id="IPR011989">
    <property type="entry name" value="ARM-like"/>
</dbReference>
<protein>
    <recommendedName>
        <fullName evidence="11">AP-3 complex subunit beta</fullName>
    </recommendedName>
</protein>
<comment type="similarity">
    <text evidence="2">Belongs to the adaptor complexes large subunit family.</text>
</comment>
<evidence type="ECO:0000313" key="9">
    <source>
        <dbReference type="Proteomes" id="UP000050795"/>
    </source>
</evidence>
<feature type="compositionally biased region" description="Acidic residues" evidence="6">
    <location>
        <begin position="809"/>
        <end position="845"/>
    </location>
</feature>
<dbReference type="InterPro" id="IPR016024">
    <property type="entry name" value="ARM-type_fold"/>
</dbReference>
<feature type="region of interest" description="Disordered" evidence="6">
    <location>
        <begin position="987"/>
        <end position="1019"/>
    </location>
</feature>
<feature type="region of interest" description="Disordered" evidence="6">
    <location>
        <begin position="285"/>
        <end position="335"/>
    </location>
</feature>
<dbReference type="PANTHER" id="PTHR11134">
    <property type="entry name" value="ADAPTOR COMPLEX SUBUNIT BETA FAMILY MEMBER"/>
    <property type="match status" value="1"/>
</dbReference>
<evidence type="ECO:0008006" key="11">
    <source>
        <dbReference type="Google" id="ProtNLM"/>
    </source>
</evidence>
<dbReference type="WBParaSite" id="TREG1_133360.1">
    <property type="protein sequence ID" value="TREG1_133360.1"/>
    <property type="gene ID" value="TREG1_133360"/>
</dbReference>
<evidence type="ECO:0000256" key="4">
    <source>
        <dbReference type="ARBA" id="ARBA00022927"/>
    </source>
</evidence>
<dbReference type="InterPro" id="IPR002553">
    <property type="entry name" value="Clathrin/coatomer_adapt-like_N"/>
</dbReference>
<dbReference type="GO" id="GO:0030117">
    <property type="term" value="C:membrane coat"/>
    <property type="evidence" value="ECO:0007669"/>
    <property type="project" value="InterPro"/>
</dbReference>
<feature type="compositionally biased region" description="Low complexity" evidence="6">
    <location>
        <begin position="771"/>
        <end position="783"/>
    </location>
</feature>
<feature type="compositionally biased region" description="Polar residues" evidence="6">
    <location>
        <begin position="1070"/>
        <end position="1090"/>
    </location>
</feature>
<reference evidence="10" key="2">
    <citation type="submission" date="2023-11" db="UniProtKB">
        <authorList>
            <consortium name="WormBaseParasite"/>
        </authorList>
    </citation>
    <scope>IDENTIFICATION</scope>
</reference>
<feature type="region of interest" description="Disordered" evidence="6">
    <location>
        <begin position="1070"/>
        <end position="1097"/>
    </location>
</feature>
<feature type="compositionally biased region" description="Acidic residues" evidence="6">
    <location>
        <begin position="863"/>
        <end position="911"/>
    </location>
</feature>
<feature type="compositionally biased region" description="Basic and acidic residues" evidence="6">
    <location>
        <begin position="952"/>
        <end position="962"/>
    </location>
</feature>
<feature type="domain" description="Clathrin/coatomer adaptor adaptin-like N-terminal" evidence="7">
    <location>
        <begin position="72"/>
        <end position="643"/>
    </location>
</feature>
<feature type="compositionally biased region" description="Polar residues" evidence="6">
    <location>
        <begin position="761"/>
        <end position="770"/>
    </location>
</feature>
<dbReference type="Pfam" id="PF01602">
    <property type="entry name" value="Adaptin_N"/>
    <property type="match status" value="1"/>
</dbReference>